<dbReference type="AlphaFoldDB" id="A0AAW1REU4"/>
<evidence type="ECO:0000313" key="3">
    <source>
        <dbReference type="Proteomes" id="UP001438707"/>
    </source>
</evidence>
<evidence type="ECO:0000313" key="2">
    <source>
        <dbReference type="EMBL" id="KAK9832323.1"/>
    </source>
</evidence>
<dbReference type="Gene3D" id="2.40.128.20">
    <property type="match status" value="1"/>
</dbReference>
<comment type="caution">
    <text evidence="2">The sequence shown here is derived from an EMBL/GenBank/DDBJ whole genome shotgun (WGS) entry which is preliminary data.</text>
</comment>
<dbReference type="GO" id="GO:0046422">
    <property type="term" value="F:violaxanthin de-epoxidase activity"/>
    <property type="evidence" value="ECO:0007669"/>
    <property type="project" value="InterPro"/>
</dbReference>
<dbReference type="EMBL" id="JALJOS010000012">
    <property type="protein sequence ID" value="KAK9832323.1"/>
    <property type="molecule type" value="Genomic_DNA"/>
</dbReference>
<accession>A0AAW1REU4</accession>
<dbReference type="PANTHER" id="PTHR33970:SF1">
    <property type="entry name" value="VIOLAXANTHIN DE-EPOXIDASE, CHLOROPLASTIC"/>
    <property type="match status" value="1"/>
</dbReference>
<dbReference type="Proteomes" id="UP001438707">
    <property type="component" value="Unassembled WGS sequence"/>
</dbReference>
<dbReference type="Pfam" id="PF07137">
    <property type="entry name" value="VDE"/>
    <property type="match status" value="1"/>
</dbReference>
<sequence>MTCHSAPTGVQTVGARPLIWSSPARQSSSRRLQNPARAAAASSSPLHSFTETCRQKASSLAVGLALASSVMLGQPGVALASEGQSMAEVGTCLFANCPGALAQCLTDKSCIQDLVCLQGCAGKEDETACQVSCNQRYESKGTAAFQACAVTEQNCVAKKYDEELYPEPPKSVLVSDFDTTKYKGKWYITAGQNELFDQFDCQVHFFDAPKPGVLDVKLNWRINTDDDFLERSDSQNFKQIKDTPGLLQNHGNIEPLHYEDDWYIVTSDPDKYIFVYYKGNNDAWKGYGGSTVYTRQSVMPEEYKDEMRAAAKKVNLDFDKDFKLTDNTCKPHPADKEKVKRAEGNADEVSARDLEDFLQPFGNGRVVLKKGALEQLSASK</sequence>
<dbReference type="PANTHER" id="PTHR33970">
    <property type="entry name" value="VIOLAXANTHIN DE-EPOXIDASE, CHLOROPLASTIC-RELATED"/>
    <property type="match status" value="1"/>
</dbReference>
<protein>
    <recommendedName>
        <fullName evidence="1">VDE lipocalin domain-containing protein</fullName>
    </recommendedName>
</protein>
<feature type="domain" description="VDE lipocalin" evidence="1">
    <location>
        <begin position="90"/>
        <end position="327"/>
    </location>
</feature>
<evidence type="ECO:0000259" key="1">
    <source>
        <dbReference type="Pfam" id="PF07137"/>
    </source>
</evidence>
<keyword evidence="3" id="KW-1185">Reference proteome</keyword>
<dbReference type="SUPFAM" id="SSF50814">
    <property type="entry name" value="Lipocalins"/>
    <property type="match status" value="1"/>
</dbReference>
<name>A0AAW1REU4_9CHLO</name>
<dbReference type="InterPro" id="IPR012674">
    <property type="entry name" value="Calycin"/>
</dbReference>
<reference evidence="2 3" key="1">
    <citation type="journal article" date="2024" name="Nat. Commun.">
        <title>Phylogenomics reveals the evolutionary origins of lichenization in chlorophyte algae.</title>
        <authorList>
            <person name="Puginier C."/>
            <person name="Libourel C."/>
            <person name="Otte J."/>
            <person name="Skaloud P."/>
            <person name="Haon M."/>
            <person name="Grisel S."/>
            <person name="Petersen M."/>
            <person name="Berrin J.G."/>
            <person name="Delaux P.M."/>
            <person name="Dal Grande F."/>
            <person name="Keller J."/>
        </authorList>
    </citation>
    <scope>NUCLEOTIDE SEQUENCE [LARGE SCALE GENOMIC DNA]</scope>
    <source>
        <strain evidence="2 3">SAG 2145</strain>
    </source>
</reference>
<dbReference type="InterPro" id="IPR010788">
    <property type="entry name" value="VDE_dom"/>
</dbReference>
<dbReference type="InterPro" id="IPR044682">
    <property type="entry name" value="VDE"/>
</dbReference>
<gene>
    <name evidence="2" type="ORF">WJX74_006217</name>
</gene>
<dbReference type="GO" id="GO:0010028">
    <property type="term" value="P:xanthophyll cycle"/>
    <property type="evidence" value="ECO:0007669"/>
    <property type="project" value="InterPro"/>
</dbReference>
<organism evidence="2 3">
    <name type="scientific">Apatococcus lobatus</name>
    <dbReference type="NCBI Taxonomy" id="904363"/>
    <lineage>
        <taxon>Eukaryota</taxon>
        <taxon>Viridiplantae</taxon>
        <taxon>Chlorophyta</taxon>
        <taxon>core chlorophytes</taxon>
        <taxon>Trebouxiophyceae</taxon>
        <taxon>Chlorellales</taxon>
        <taxon>Chlorellaceae</taxon>
        <taxon>Apatococcus</taxon>
    </lineage>
</organism>
<proteinExistence type="predicted"/>